<dbReference type="EMBL" id="CAMPGE010000716">
    <property type="protein sequence ID" value="CAI2359471.1"/>
    <property type="molecule type" value="Genomic_DNA"/>
</dbReference>
<organism evidence="2 3">
    <name type="scientific">Euplotes crassus</name>
    <dbReference type="NCBI Taxonomy" id="5936"/>
    <lineage>
        <taxon>Eukaryota</taxon>
        <taxon>Sar</taxon>
        <taxon>Alveolata</taxon>
        <taxon>Ciliophora</taxon>
        <taxon>Intramacronucleata</taxon>
        <taxon>Spirotrichea</taxon>
        <taxon>Hypotrichia</taxon>
        <taxon>Euplotida</taxon>
        <taxon>Euplotidae</taxon>
        <taxon>Moneuplotes</taxon>
    </lineage>
</organism>
<gene>
    <name evidence="2" type="ORF">ECRASSUSDP1_LOCUS762</name>
</gene>
<sequence length="64" mass="7358">MESNSQVLEKSLKSSSSSSSHSSTQDEDYKLKEISKETLAELSNLKRKFRSDINRLRNKVHCLE</sequence>
<comment type="caution">
    <text evidence="2">The sequence shown here is derived from an EMBL/GenBank/DDBJ whole genome shotgun (WGS) entry which is preliminary data.</text>
</comment>
<keyword evidence="3" id="KW-1185">Reference proteome</keyword>
<feature type="compositionally biased region" description="Low complexity" evidence="1">
    <location>
        <begin position="14"/>
        <end position="23"/>
    </location>
</feature>
<reference evidence="2" key="1">
    <citation type="submission" date="2023-07" db="EMBL/GenBank/DDBJ databases">
        <authorList>
            <consortium name="AG Swart"/>
            <person name="Singh M."/>
            <person name="Singh A."/>
            <person name="Seah K."/>
            <person name="Emmerich C."/>
        </authorList>
    </citation>
    <scope>NUCLEOTIDE SEQUENCE</scope>
    <source>
        <strain evidence="2">DP1</strain>
    </source>
</reference>
<protein>
    <submittedName>
        <fullName evidence="2">Uncharacterized protein</fullName>
    </submittedName>
</protein>
<evidence type="ECO:0000256" key="1">
    <source>
        <dbReference type="SAM" id="MobiDB-lite"/>
    </source>
</evidence>
<evidence type="ECO:0000313" key="3">
    <source>
        <dbReference type="Proteomes" id="UP001295684"/>
    </source>
</evidence>
<accession>A0AAD1U3B3</accession>
<name>A0AAD1U3B3_EUPCR</name>
<dbReference type="AlphaFoldDB" id="A0AAD1U3B3"/>
<dbReference type="Proteomes" id="UP001295684">
    <property type="component" value="Unassembled WGS sequence"/>
</dbReference>
<evidence type="ECO:0000313" key="2">
    <source>
        <dbReference type="EMBL" id="CAI2359471.1"/>
    </source>
</evidence>
<proteinExistence type="predicted"/>
<feature type="region of interest" description="Disordered" evidence="1">
    <location>
        <begin position="1"/>
        <end position="31"/>
    </location>
</feature>